<organism evidence="1 2">
    <name type="scientific">Kocuria carniphila</name>
    <dbReference type="NCBI Taxonomy" id="262208"/>
    <lineage>
        <taxon>Bacteria</taxon>
        <taxon>Bacillati</taxon>
        <taxon>Actinomycetota</taxon>
        <taxon>Actinomycetes</taxon>
        <taxon>Micrococcales</taxon>
        <taxon>Micrococcaceae</taxon>
        <taxon>Kocuria</taxon>
    </lineage>
</organism>
<dbReference type="SUPFAM" id="SSF56752">
    <property type="entry name" value="D-aminoacid aminotransferase-like PLP-dependent enzymes"/>
    <property type="match status" value="1"/>
</dbReference>
<evidence type="ECO:0000313" key="1">
    <source>
        <dbReference type="EMBL" id="MEX3596057.1"/>
    </source>
</evidence>
<dbReference type="Proteomes" id="UP001558481">
    <property type="component" value="Unassembled WGS sequence"/>
</dbReference>
<gene>
    <name evidence="1" type="ORF">VVR66_15180</name>
</gene>
<evidence type="ECO:0000313" key="2">
    <source>
        <dbReference type="Proteomes" id="UP001558481"/>
    </source>
</evidence>
<keyword evidence="2" id="KW-1185">Reference proteome</keyword>
<dbReference type="InterPro" id="IPR001544">
    <property type="entry name" value="Aminotrans_IV"/>
</dbReference>
<proteinExistence type="predicted"/>
<dbReference type="EMBL" id="JAYWLU010000023">
    <property type="protein sequence ID" value="MEX3596057.1"/>
    <property type="molecule type" value="Genomic_DNA"/>
</dbReference>
<keyword evidence="1" id="KW-0032">Aminotransferase</keyword>
<name>A0ABV3V669_9MICC</name>
<dbReference type="Pfam" id="PF01063">
    <property type="entry name" value="Aminotran_4"/>
    <property type="match status" value="1"/>
</dbReference>
<protein>
    <submittedName>
        <fullName evidence="1">Aminotransferase class IV</fullName>
    </submittedName>
</protein>
<dbReference type="InterPro" id="IPR036038">
    <property type="entry name" value="Aminotransferase-like"/>
</dbReference>
<dbReference type="NCBIfam" id="NF006734">
    <property type="entry name" value="PRK09266.1"/>
    <property type="match status" value="1"/>
</dbReference>
<sequence length="269" mass="29261">MTLQITHLNGNLATVSDLAPLSFAGYAHFTAMQMRDHSVPGLDLHLARLRQASDTLFGQHLPDEQITGYLRTAVEASEAADASVTCFITSRPGEFAPAGESPELDVLIKVTDPADAPAGPLALDVVRHERHLPQVKHVGEVSKTFFLRRAIERGFDDAAFVDSAGRLSEATIWNLAFWDGESVIWPEAEYLPGVTMQILARRLHCLGVPQRTGTIRAADLSEGLSAVVMNSWTPGISVSRIGDQAMDRDSKFIGLLNEAYVAENRDGLT</sequence>
<dbReference type="Gene3D" id="3.30.470.10">
    <property type="match status" value="1"/>
</dbReference>
<reference evidence="1 2" key="1">
    <citation type="journal article" date="2024" name="Fungal Genet. Biol.">
        <title>The porcine skin microbiome exhibits broad fungal antagonism.</title>
        <authorList>
            <person name="De La Cruz K.F."/>
            <person name="Townsend E.C."/>
            <person name="Alex Cheong J.Z."/>
            <person name="Salamzade R."/>
            <person name="Liu A."/>
            <person name="Sandstrom S."/>
            <person name="Davila E."/>
            <person name="Huang L."/>
            <person name="Xu K.H."/>
            <person name="Wu S.Y."/>
            <person name="Meudt J.J."/>
            <person name="Shanmuganayagam D."/>
            <person name="Gibson A.L.F."/>
            <person name="Kalan L.R."/>
        </authorList>
    </citation>
    <scope>NUCLEOTIDE SEQUENCE [LARGE SCALE GENOMIC DNA]</scope>
    <source>
        <strain evidence="1 2">LK2625</strain>
    </source>
</reference>
<dbReference type="Gene3D" id="3.20.10.10">
    <property type="entry name" value="D-amino Acid Aminotransferase, subunit A, domain 2"/>
    <property type="match status" value="1"/>
</dbReference>
<dbReference type="InterPro" id="IPR043131">
    <property type="entry name" value="BCAT-like_N"/>
</dbReference>
<keyword evidence="1" id="KW-0808">Transferase</keyword>
<dbReference type="GO" id="GO:0008483">
    <property type="term" value="F:transaminase activity"/>
    <property type="evidence" value="ECO:0007669"/>
    <property type="project" value="UniProtKB-KW"/>
</dbReference>
<dbReference type="InterPro" id="IPR043132">
    <property type="entry name" value="BCAT-like_C"/>
</dbReference>
<comment type="caution">
    <text evidence="1">The sequence shown here is derived from an EMBL/GenBank/DDBJ whole genome shotgun (WGS) entry which is preliminary data.</text>
</comment>
<dbReference type="RefSeq" id="WP_368630106.1">
    <property type="nucleotide sequence ID" value="NZ_JAYWLU010000023.1"/>
</dbReference>
<accession>A0ABV3V669</accession>